<dbReference type="InterPro" id="IPR000835">
    <property type="entry name" value="HTH_MarR-typ"/>
</dbReference>
<dbReference type="InterPro" id="IPR036388">
    <property type="entry name" value="WH-like_DNA-bd_sf"/>
</dbReference>
<reference evidence="5 6" key="1">
    <citation type="submission" date="2023-03" db="EMBL/GenBank/DDBJ databases">
        <title>Bacillus Genome Sequencing.</title>
        <authorList>
            <person name="Dunlap C."/>
        </authorList>
    </citation>
    <scope>NUCLEOTIDE SEQUENCE [LARGE SCALE GENOMIC DNA]</scope>
    <source>
        <strain evidence="5 6">B-23453</strain>
    </source>
</reference>
<evidence type="ECO:0000259" key="4">
    <source>
        <dbReference type="PROSITE" id="PS50995"/>
    </source>
</evidence>
<keyword evidence="2" id="KW-0238">DNA-binding</keyword>
<evidence type="ECO:0000256" key="2">
    <source>
        <dbReference type="ARBA" id="ARBA00023125"/>
    </source>
</evidence>
<organism evidence="5 6">
    <name type="scientific">Heyndrickxia acidicola</name>
    <dbReference type="NCBI Taxonomy" id="209389"/>
    <lineage>
        <taxon>Bacteria</taxon>
        <taxon>Bacillati</taxon>
        <taxon>Bacillota</taxon>
        <taxon>Bacilli</taxon>
        <taxon>Bacillales</taxon>
        <taxon>Bacillaceae</taxon>
        <taxon>Heyndrickxia</taxon>
    </lineage>
</organism>
<dbReference type="EMBL" id="JARMAB010000019">
    <property type="protein sequence ID" value="MED1203980.1"/>
    <property type="molecule type" value="Genomic_DNA"/>
</dbReference>
<keyword evidence="6" id="KW-1185">Reference proteome</keyword>
<dbReference type="RefSeq" id="WP_066264274.1">
    <property type="nucleotide sequence ID" value="NZ_JARMAB010000019.1"/>
</dbReference>
<dbReference type="SUPFAM" id="SSF46785">
    <property type="entry name" value="Winged helix' DNA-binding domain"/>
    <property type="match status" value="1"/>
</dbReference>
<keyword evidence="3" id="KW-0804">Transcription</keyword>
<dbReference type="PROSITE" id="PS50995">
    <property type="entry name" value="HTH_MARR_2"/>
    <property type="match status" value="1"/>
</dbReference>
<evidence type="ECO:0000313" key="6">
    <source>
        <dbReference type="Proteomes" id="UP001341444"/>
    </source>
</evidence>
<dbReference type="PANTHER" id="PTHR42756">
    <property type="entry name" value="TRANSCRIPTIONAL REGULATOR, MARR"/>
    <property type="match status" value="1"/>
</dbReference>
<proteinExistence type="predicted"/>
<accession>A0ABU6MH21</accession>
<dbReference type="PRINTS" id="PR00598">
    <property type="entry name" value="HTHMARR"/>
</dbReference>
<dbReference type="SMART" id="SM00347">
    <property type="entry name" value="HTH_MARR"/>
    <property type="match status" value="1"/>
</dbReference>
<dbReference type="Pfam" id="PF01047">
    <property type="entry name" value="MarR"/>
    <property type="match status" value="1"/>
</dbReference>
<comment type="caution">
    <text evidence="5">The sequence shown here is derived from an EMBL/GenBank/DDBJ whole genome shotgun (WGS) entry which is preliminary data.</text>
</comment>
<dbReference type="Gene3D" id="1.10.10.10">
    <property type="entry name" value="Winged helix-like DNA-binding domain superfamily/Winged helix DNA-binding domain"/>
    <property type="match status" value="1"/>
</dbReference>
<sequence length="144" mass="16671">MKLKIDQIAGGFIQLLPLVFTKLNKKQLNALDLTHLQAHILEELFQAKEGISITQLGQKINISKQQLTPLITKLAEKKYILKEQNPHDKRAIKLVITERGREKVQERWAAFYHAFTEKIAGVTEEELDDLHYSINKINRIFGRL</sequence>
<evidence type="ECO:0000313" key="5">
    <source>
        <dbReference type="EMBL" id="MED1203980.1"/>
    </source>
</evidence>
<name>A0ABU6MH21_9BACI</name>
<dbReference type="Proteomes" id="UP001341444">
    <property type="component" value="Unassembled WGS sequence"/>
</dbReference>
<keyword evidence="1" id="KW-0805">Transcription regulation</keyword>
<protein>
    <submittedName>
        <fullName evidence="5">MarR family transcriptional regulator</fullName>
    </submittedName>
</protein>
<evidence type="ECO:0000256" key="1">
    <source>
        <dbReference type="ARBA" id="ARBA00023015"/>
    </source>
</evidence>
<dbReference type="PANTHER" id="PTHR42756:SF1">
    <property type="entry name" value="TRANSCRIPTIONAL REPRESSOR OF EMRAB OPERON"/>
    <property type="match status" value="1"/>
</dbReference>
<gene>
    <name evidence="5" type="ORF">P4T90_13045</name>
</gene>
<evidence type="ECO:0000256" key="3">
    <source>
        <dbReference type="ARBA" id="ARBA00023163"/>
    </source>
</evidence>
<feature type="domain" description="HTH marR-type" evidence="4">
    <location>
        <begin position="1"/>
        <end position="139"/>
    </location>
</feature>
<dbReference type="InterPro" id="IPR036390">
    <property type="entry name" value="WH_DNA-bd_sf"/>
</dbReference>